<evidence type="ECO:0000256" key="1">
    <source>
        <dbReference type="SAM" id="Phobius"/>
    </source>
</evidence>
<feature type="transmembrane region" description="Helical" evidence="1">
    <location>
        <begin position="104"/>
        <end position="123"/>
    </location>
</feature>
<accession>A0ABW0L9C6</accession>
<sequence length="131" mass="13295">MKAAFPLGRALAGAAFIVAASALLRWAAPEYLSAEMAQRLTGVLLGFVVVVYANAIPKSLVALARLRCSPAGEQAARRFAGWSLVLGGLGYIAASLLAPLASMHLVGGAILAVALVAAILRCMRAGGAVHG</sequence>
<dbReference type="Proteomes" id="UP001596050">
    <property type="component" value="Unassembled WGS sequence"/>
</dbReference>
<protein>
    <submittedName>
        <fullName evidence="2">Uncharacterized protein</fullName>
    </submittedName>
</protein>
<feature type="transmembrane region" description="Helical" evidence="1">
    <location>
        <begin position="43"/>
        <end position="67"/>
    </location>
</feature>
<keyword evidence="1" id="KW-0472">Membrane</keyword>
<keyword evidence="1" id="KW-0812">Transmembrane</keyword>
<dbReference type="RefSeq" id="WP_379784935.1">
    <property type="nucleotide sequence ID" value="NZ_JBHSMU010000015.1"/>
</dbReference>
<evidence type="ECO:0000313" key="3">
    <source>
        <dbReference type="Proteomes" id="UP001596050"/>
    </source>
</evidence>
<gene>
    <name evidence="2" type="ORF">ACFPN5_16855</name>
</gene>
<keyword evidence="1" id="KW-1133">Transmembrane helix</keyword>
<dbReference type="EMBL" id="JBHSMU010000015">
    <property type="protein sequence ID" value="MFC5461482.1"/>
    <property type="molecule type" value="Genomic_DNA"/>
</dbReference>
<feature type="transmembrane region" description="Helical" evidence="1">
    <location>
        <begin position="79"/>
        <end position="98"/>
    </location>
</feature>
<comment type="caution">
    <text evidence="2">The sequence shown here is derived from an EMBL/GenBank/DDBJ whole genome shotgun (WGS) entry which is preliminary data.</text>
</comment>
<name>A0ABW0L9C6_9BURK</name>
<reference evidence="3" key="1">
    <citation type="journal article" date="2019" name="Int. J. Syst. Evol. Microbiol.">
        <title>The Global Catalogue of Microorganisms (GCM) 10K type strain sequencing project: providing services to taxonomists for standard genome sequencing and annotation.</title>
        <authorList>
            <consortium name="The Broad Institute Genomics Platform"/>
            <consortium name="The Broad Institute Genome Sequencing Center for Infectious Disease"/>
            <person name="Wu L."/>
            <person name="Ma J."/>
        </authorList>
    </citation>
    <scope>NUCLEOTIDE SEQUENCE [LARGE SCALE GENOMIC DNA]</scope>
    <source>
        <strain evidence="3">KACC 12649</strain>
    </source>
</reference>
<keyword evidence="3" id="KW-1185">Reference proteome</keyword>
<proteinExistence type="predicted"/>
<evidence type="ECO:0000313" key="2">
    <source>
        <dbReference type="EMBL" id="MFC5461482.1"/>
    </source>
</evidence>
<organism evidence="2 3">
    <name type="scientific">Massilia niabensis</name>
    <dbReference type="NCBI Taxonomy" id="544910"/>
    <lineage>
        <taxon>Bacteria</taxon>
        <taxon>Pseudomonadati</taxon>
        <taxon>Pseudomonadota</taxon>
        <taxon>Betaproteobacteria</taxon>
        <taxon>Burkholderiales</taxon>
        <taxon>Oxalobacteraceae</taxon>
        <taxon>Telluria group</taxon>
        <taxon>Massilia</taxon>
    </lineage>
</organism>